<accession>A0A6H9Z3D0</accession>
<dbReference type="RefSeq" id="WP_151557558.1">
    <property type="nucleotide sequence ID" value="NZ_WBMT01000001.1"/>
</dbReference>
<dbReference type="OrthoDB" id="9816117at2"/>
<evidence type="ECO:0000259" key="2">
    <source>
        <dbReference type="Pfam" id="PF00582"/>
    </source>
</evidence>
<dbReference type="AlphaFoldDB" id="A0A6H9Z3D0"/>
<dbReference type="SUPFAM" id="SSF52402">
    <property type="entry name" value="Adenine nucleotide alpha hydrolases-like"/>
    <property type="match status" value="2"/>
</dbReference>
<dbReference type="PANTHER" id="PTHR46553:SF3">
    <property type="entry name" value="ADENINE NUCLEOTIDE ALPHA HYDROLASES-LIKE SUPERFAMILY PROTEIN"/>
    <property type="match status" value="1"/>
</dbReference>
<reference evidence="3 4" key="1">
    <citation type="submission" date="2019-09" db="EMBL/GenBank/DDBJ databases">
        <title>Actinomadura physcomitrii sp. nov., a novel actinomycete isolated from moss [Physcomitrium sphaericum (Ludw) Fuernr].</title>
        <authorList>
            <person name="Zhuang X."/>
            <person name="Liu C."/>
        </authorList>
    </citation>
    <scope>NUCLEOTIDE SEQUENCE [LARGE SCALE GENOMIC DNA]</scope>
    <source>
        <strain evidence="3 4">HMC1</strain>
    </source>
</reference>
<sequence>MTAPIVVGTDGSTCADRAVEWACDEAALRDRPLHIVHAVEPAPYSYPLLVAPEMGKSLAEAGQRILTAAEKTANARQAGIAVTTELVANTTGPALVDQSARAFELVLGHRGLGGFKSLLLGSVGLWMAGHADGPVVVVRGDAVPEAGEIVVGLGFAEDPAEVLGYAFEVASLRGATLRIVHAWQEPAILVATGYSLDFDKVAEEVRERSARAQAPWRERYPDVQVIEDIVQGHPVTALCEASRRAALVVVGTHDHKWFEVPRLGSVSHGVLHHAHCPVAVARSHEQA</sequence>
<dbReference type="Proteomes" id="UP000468735">
    <property type="component" value="Unassembled WGS sequence"/>
</dbReference>
<dbReference type="InterPro" id="IPR006015">
    <property type="entry name" value="Universal_stress_UspA"/>
</dbReference>
<comment type="caution">
    <text evidence="3">The sequence shown here is derived from an EMBL/GenBank/DDBJ whole genome shotgun (WGS) entry which is preliminary data.</text>
</comment>
<evidence type="ECO:0000313" key="4">
    <source>
        <dbReference type="Proteomes" id="UP000468735"/>
    </source>
</evidence>
<dbReference type="InterPro" id="IPR014729">
    <property type="entry name" value="Rossmann-like_a/b/a_fold"/>
</dbReference>
<dbReference type="PANTHER" id="PTHR46553">
    <property type="entry name" value="ADENINE NUCLEOTIDE ALPHA HYDROLASES-LIKE SUPERFAMILY PROTEIN"/>
    <property type="match status" value="1"/>
</dbReference>
<protein>
    <submittedName>
        <fullName evidence="3">Universal stress protein</fullName>
    </submittedName>
</protein>
<name>A0A6H9Z3D0_9ACTN</name>
<feature type="domain" description="UspA" evidence="2">
    <location>
        <begin position="149"/>
        <end position="282"/>
    </location>
</feature>
<proteinExistence type="inferred from homology"/>
<organism evidence="3 4">
    <name type="scientific">Actinomadura rudentiformis</name>
    <dbReference type="NCBI Taxonomy" id="359158"/>
    <lineage>
        <taxon>Bacteria</taxon>
        <taxon>Bacillati</taxon>
        <taxon>Actinomycetota</taxon>
        <taxon>Actinomycetes</taxon>
        <taxon>Streptosporangiales</taxon>
        <taxon>Thermomonosporaceae</taxon>
        <taxon>Actinomadura</taxon>
    </lineage>
</organism>
<dbReference type="InterPro" id="IPR006016">
    <property type="entry name" value="UspA"/>
</dbReference>
<dbReference type="Pfam" id="PF00582">
    <property type="entry name" value="Usp"/>
    <property type="match status" value="2"/>
</dbReference>
<keyword evidence="4" id="KW-1185">Reference proteome</keyword>
<evidence type="ECO:0000313" key="3">
    <source>
        <dbReference type="EMBL" id="KAB2352592.1"/>
    </source>
</evidence>
<feature type="domain" description="UspA" evidence="2">
    <location>
        <begin position="2"/>
        <end position="139"/>
    </location>
</feature>
<dbReference type="PRINTS" id="PR01438">
    <property type="entry name" value="UNVRSLSTRESS"/>
</dbReference>
<comment type="similarity">
    <text evidence="1">Belongs to the universal stress protein A family.</text>
</comment>
<gene>
    <name evidence="3" type="ORF">F8566_02720</name>
</gene>
<evidence type="ECO:0000256" key="1">
    <source>
        <dbReference type="ARBA" id="ARBA00008791"/>
    </source>
</evidence>
<dbReference type="EMBL" id="WBMT01000001">
    <property type="protein sequence ID" value="KAB2352592.1"/>
    <property type="molecule type" value="Genomic_DNA"/>
</dbReference>
<dbReference type="Gene3D" id="3.40.50.620">
    <property type="entry name" value="HUPs"/>
    <property type="match status" value="2"/>
</dbReference>